<dbReference type="PANTHER" id="PTHR43519:SF1">
    <property type="entry name" value="ATP-DEPENDENT RNA HELICASE HRPB"/>
    <property type="match status" value="1"/>
</dbReference>
<sequence length="889" mass="93001">MTSDPCARLLAAPPALPVAAHLDEVRAALPLAVVSAPPGTGKTTLIPPLVARALAEGAGRVLVIQPRRVAARAAARRLAELFGEPVGATAGYSVRGDSQVSRETRIEMITPGIAVRRLQSDPELHGIGALIFDEVHERHLDADLALALALEARAAFRPDLLLVAMSATVESQRTARLLEAGAVAPEELPRIVDIPGVLHPLTLRYAPPGRGEEPLGTISRDGALGVRREFLAHVARVVERAFREVELGDILVFLPGVREVEHVVGLLGHLPARVAPLHGSLTGAQQDAALREVAGTRSIIVTTAIAESSLTVPGVRIVVDSGLSREPRTDYASGISGLVTVLESQAAGIQRGGRAGRLGPGTVYRVMSEATWARLAERSTPEIYTADLTDFLLQAAVWGAPEGRGLALLDPPPQPGVAAGMRALTALGCVVPEHGSADGAAGGDPGAESSWQVTELARTLAPLPVSVRLGRSLLENTPRLGAGTAAQIVAALAESPRLPGADLARWPTTVSPAWARQAQRLEKLARRALGDAAGAGRAGVSNAGAGSAGAGSGKTGPSGSGKPSRSARSDDALALVTAWAYPDLLARAVDSTSGRYLLANGSGAVLPHGSPLLGTPWLAVAEVSASQGRADALIRAAVPADEELARQAGHGLITTGTSMSYRKGRLRARETTRLGAIELTGRALEQVPRAAATAWVNAAASSGTLPLEFTAGAQALRERLAFLHTVLGEPWPDMEESALRQRIEELAGPELAALARGGTWGNLGASNIERLLPWPEATHLDELAPASMTIPTGEQRTVHYAGGRPTVRLRVQEAFGWARTPRLAGGRIPVTLELLSPAARPVAITDDLASFWAGPYAQVRAEMRGRYPRHPWPEDGATASPTKRARPRR</sequence>
<dbReference type="Pfam" id="PF00271">
    <property type="entry name" value="Helicase_C"/>
    <property type="match status" value="1"/>
</dbReference>
<dbReference type="PROSITE" id="PS00690">
    <property type="entry name" value="DEAH_ATP_HELICASE"/>
    <property type="match status" value="1"/>
</dbReference>
<dbReference type="InterPro" id="IPR011545">
    <property type="entry name" value="DEAD/DEAH_box_helicase_dom"/>
</dbReference>
<evidence type="ECO:0000256" key="1">
    <source>
        <dbReference type="ARBA" id="ARBA00022741"/>
    </source>
</evidence>
<dbReference type="PIRSF" id="PIRSF005496">
    <property type="entry name" value="ATP_hel_hrpB"/>
    <property type="match status" value="1"/>
</dbReference>
<evidence type="ECO:0000256" key="2">
    <source>
        <dbReference type="ARBA" id="ARBA00022801"/>
    </source>
</evidence>
<evidence type="ECO:0000313" key="8">
    <source>
        <dbReference type="EMBL" id="MDE1656498.1"/>
    </source>
</evidence>
<keyword evidence="9" id="KW-1185">Reference proteome</keyword>
<dbReference type="RefSeq" id="WP_274778535.1">
    <property type="nucleotide sequence ID" value="NZ_CAMXYX010000026.1"/>
</dbReference>
<keyword evidence="4" id="KW-0067">ATP-binding</keyword>
<dbReference type="SMART" id="SM00490">
    <property type="entry name" value="HELICc"/>
    <property type="match status" value="1"/>
</dbReference>
<dbReference type="Gene3D" id="3.40.50.300">
    <property type="entry name" value="P-loop containing nucleotide triphosphate hydrolases"/>
    <property type="match status" value="2"/>
</dbReference>
<evidence type="ECO:0000259" key="6">
    <source>
        <dbReference type="PROSITE" id="PS51192"/>
    </source>
</evidence>
<evidence type="ECO:0000259" key="7">
    <source>
        <dbReference type="PROSITE" id="PS51194"/>
    </source>
</evidence>
<dbReference type="SUPFAM" id="SSF52540">
    <property type="entry name" value="P-loop containing nucleoside triphosphate hydrolases"/>
    <property type="match status" value="1"/>
</dbReference>
<dbReference type="PROSITE" id="PS51194">
    <property type="entry name" value="HELICASE_CTER"/>
    <property type="match status" value="1"/>
</dbReference>
<dbReference type="GO" id="GO:0004386">
    <property type="term" value="F:helicase activity"/>
    <property type="evidence" value="ECO:0007669"/>
    <property type="project" value="UniProtKB-KW"/>
</dbReference>
<feature type="region of interest" description="Disordered" evidence="5">
    <location>
        <begin position="535"/>
        <end position="567"/>
    </location>
</feature>
<dbReference type="InterPro" id="IPR014001">
    <property type="entry name" value="Helicase_ATP-bd"/>
</dbReference>
<keyword evidence="1" id="KW-0547">Nucleotide-binding</keyword>
<dbReference type="Proteomes" id="UP001219297">
    <property type="component" value="Unassembled WGS sequence"/>
</dbReference>
<dbReference type="SMART" id="SM00487">
    <property type="entry name" value="DEXDc"/>
    <property type="match status" value="1"/>
</dbReference>
<keyword evidence="2" id="KW-0378">Hydrolase</keyword>
<dbReference type="Pfam" id="PF00270">
    <property type="entry name" value="DEAD"/>
    <property type="match status" value="1"/>
</dbReference>
<gene>
    <name evidence="8" type="primary">hrpB</name>
    <name evidence="8" type="ORF">PWJ81_05365</name>
</gene>
<evidence type="ECO:0000256" key="3">
    <source>
        <dbReference type="ARBA" id="ARBA00022806"/>
    </source>
</evidence>
<dbReference type="InterPro" id="IPR027417">
    <property type="entry name" value="P-loop_NTPase"/>
</dbReference>
<proteinExistence type="predicted"/>
<dbReference type="NCBIfam" id="TIGR01970">
    <property type="entry name" value="DEAH_box_HrpB"/>
    <property type="match status" value="1"/>
</dbReference>
<feature type="region of interest" description="Disordered" evidence="5">
    <location>
        <begin position="867"/>
        <end position="889"/>
    </location>
</feature>
<feature type="compositionally biased region" description="Gly residues" evidence="5">
    <location>
        <begin position="546"/>
        <end position="559"/>
    </location>
</feature>
<feature type="compositionally biased region" description="Low complexity" evidence="5">
    <location>
        <begin position="535"/>
        <end position="545"/>
    </location>
</feature>
<evidence type="ECO:0000256" key="5">
    <source>
        <dbReference type="SAM" id="MobiDB-lite"/>
    </source>
</evidence>
<dbReference type="InterPro" id="IPR010225">
    <property type="entry name" value="HrpB"/>
</dbReference>
<evidence type="ECO:0000313" key="9">
    <source>
        <dbReference type="Proteomes" id="UP001219297"/>
    </source>
</evidence>
<dbReference type="Pfam" id="PF08482">
    <property type="entry name" value="HrpB_C"/>
    <property type="match status" value="1"/>
</dbReference>
<comment type="caution">
    <text evidence="8">The sequence shown here is derived from an EMBL/GenBank/DDBJ whole genome shotgun (WGS) entry which is preliminary data.</text>
</comment>
<dbReference type="InterPro" id="IPR013689">
    <property type="entry name" value="RNA_helicase_ATP-dep_HrpB_C"/>
</dbReference>
<evidence type="ECO:0000256" key="4">
    <source>
        <dbReference type="ARBA" id="ARBA00022840"/>
    </source>
</evidence>
<dbReference type="CDD" id="cd18791">
    <property type="entry name" value="SF2_C_RHA"/>
    <property type="match status" value="1"/>
</dbReference>
<dbReference type="Gene3D" id="1.20.120.1080">
    <property type="match status" value="1"/>
</dbReference>
<feature type="domain" description="Helicase ATP-binding" evidence="6">
    <location>
        <begin position="23"/>
        <end position="187"/>
    </location>
</feature>
<protein>
    <submittedName>
        <fullName evidence="8">ATP-dependent helicase HrpB</fullName>
    </submittedName>
</protein>
<reference evidence="8 9" key="1">
    <citation type="submission" date="2023-02" db="EMBL/GenBank/DDBJ databases">
        <title>Defining the Infant Male Urobiome and Moving Towards Mechanisms in Urobiome Research.</title>
        <authorList>
            <person name="Reasoner S."/>
            <person name="Flores V."/>
            <person name="Van Horn G."/>
            <person name="Morales G."/>
            <person name="Peard L."/>
            <person name="Abelson B."/>
            <person name="Manuel C."/>
            <person name="Lee J."/>
            <person name="Baker B."/>
            <person name="Williams T."/>
            <person name="Schmitz J."/>
            <person name="Clayton D."/>
            <person name="Hadjifrangiskou M."/>
        </authorList>
    </citation>
    <scope>NUCLEOTIDE SEQUENCE [LARGE SCALE GENOMIC DNA]</scope>
    <source>
        <strain evidence="8 9">AS1053</strain>
    </source>
</reference>
<dbReference type="PANTHER" id="PTHR43519">
    <property type="entry name" value="ATP-DEPENDENT RNA HELICASE HRPB"/>
    <property type="match status" value="1"/>
</dbReference>
<feature type="domain" description="Helicase C-terminal" evidence="7">
    <location>
        <begin position="237"/>
        <end position="399"/>
    </location>
</feature>
<dbReference type="PROSITE" id="PS51192">
    <property type="entry name" value="HELICASE_ATP_BIND_1"/>
    <property type="match status" value="1"/>
</dbReference>
<dbReference type="InterPro" id="IPR002464">
    <property type="entry name" value="DNA/RNA_helicase_DEAH_CS"/>
</dbReference>
<keyword evidence="3 8" id="KW-0347">Helicase</keyword>
<organism evidence="8 9">
    <name type="scientific">Actinotignum sanguinis</name>
    <dbReference type="NCBI Taxonomy" id="1445614"/>
    <lineage>
        <taxon>Bacteria</taxon>
        <taxon>Bacillati</taxon>
        <taxon>Actinomycetota</taxon>
        <taxon>Actinomycetes</taxon>
        <taxon>Actinomycetales</taxon>
        <taxon>Actinomycetaceae</taxon>
        <taxon>Actinotignum</taxon>
    </lineage>
</organism>
<dbReference type="InterPro" id="IPR001650">
    <property type="entry name" value="Helicase_C-like"/>
</dbReference>
<accession>A0ABT5V6D7</accession>
<dbReference type="EMBL" id="JARBHI010000010">
    <property type="protein sequence ID" value="MDE1656498.1"/>
    <property type="molecule type" value="Genomic_DNA"/>
</dbReference>
<name>A0ABT5V6D7_9ACTO</name>